<feature type="compositionally biased region" description="Basic residues" evidence="2">
    <location>
        <begin position="215"/>
        <end position="224"/>
    </location>
</feature>
<dbReference type="GO" id="GO:0006351">
    <property type="term" value="P:DNA-templated transcription"/>
    <property type="evidence" value="ECO:0007669"/>
    <property type="project" value="InterPro"/>
</dbReference>
<evidence type="ECO:0000259" key="3">
    <source>
        <dbReference type="Pfam" id="PF04082"/>
    </source>
</evidence>
<evidence type="ECO:0000313" key="4">
    <source>
        <dbReference type="EMBL" id="RCI06588.1"/>
    </source>
</evidence>
<keyword evidence="1" id="KW-0539">Nucleus</keyword>
<proteinExistence type="predicted"/>
<dbReference type="InterPro" id="IPR007219">
    <property type="entry name" value="XnlR_reg_dom"/>
</dbReference>
<feature type="region of interest" description="Disordered" evidence="2">
    <location>
        <begin position="193"/>
        <end position="244"/>
    </location>
</feature>
<evidence type="ECO:0000256" key="1">
    <source>
        <dbReference type="ARBA" id="ARBA00023242"/>
    </source>
</evidence>
<feature type="domain" description="Xylanolytic transcriptional activator regulatory" evidence="3">
    <location>
        <begin position="11"/>
        <end position="116"/>
    </location>
</feature>
<sequence length="315" mass="36544">MTLQLQAFRHNRPAYLSPLFFYALFARAASFVENQNSEQSVPFYLIGKECMDYAIYLRPSYQDRPRLSTILALVIMAQHMEQTKKHENLTQAWLWSGEAFRSALDLGVHRSIISSELDYHALRVHIMDAATPNLAEKFNADKNYVYCVETIYKLPQCITNSSILNDSIQDLHEQYQNKAQDISVTQIPLTVTEENKTKAKRKEEQSPTIRQYEHGKKRKKGKPTPKKEKETMKGPSTSEMTEYNTEQQQNFIPDELQYSIDPYQQFYNQLLLQDDGPIPTDYSFDLFSNDVQEYTVGLEDDLGVSIQLVSNKRQQ</sequence>
<reference evidence="4 5" key="1">
    <citation type="journal article" date="2018" name="G3 (Bethesda)">
        <title>Phylogenetic and Phylogenomic Definition of Rhizopus Species.</title>
        <authorList>
            <person name="Gryganskyi A.P."/>
            <person name="Golan J."/>
            <person name="Dolatabadi S."/>
            <person name="Mondo S."/>
            <person name="Robb S."/>
            <person name="Idnurm A."/>
            <person name="Muszewska A."/>
            <person name="Steczkiewicz K."/>
            <person name="Masonjones S."/>
            <person name="Liao H.L."/>
            <person name="Gajdeczka M.T."/>
            <person name="Anike F."/>
            <person name="Vuek A."/>
            <person name="Anishchenko I.M."/>
            <person name="Voigt K."/>
            <person name="de Hoog G.S."/>
            <person name="Smith M.E."/>
            <person name="Heitman J."/>
            <person name="Vilgalys R."/>
            <person name="Stajich J.E."/>
        </authorList>
    </citation>
    <scope>NUCLEOTIDE SEQUENCE [LARGE SCALE GENOMIC DNA]</scope>
    <source>
        <strain evidence="4 5">LSU 92-RS-03</strain>
    </source>
</reference>
<name>A0A367KWK7_RHIST</name>
<dbReference type="Pfam" id="PF04082">
    <property type="entry name" value="Fungal_trans"/>
    <property type="match status" value="1"/>
</dbReference>
<comment type="caution">
    <text evidence="4">The sequence shown here is derived from an EMBL/GenBank/DDBJ whole genome shotgun (WGS) entry which is preliminary data.</text>
</comment>
<dbReference type="OrthoDB" id="4161332at2759"/>
<protein>
    <recommendedName>
        <fullName evidence="3">Xylanolytic transcriptional activator regulatory domain-containing protein</fullName>
    </recommendedName>
</protein>
<dbReference type="CDD" id="cd12148">
    <property type="entry name" value="fungal_TF_MHR"/>
    <property type="match status" value="1"/>
</dbReference>
<keyword evidence="5" id="KW-1185">Reference proteome</keyword>
<evidence type="ECO:0000256" key="2">
    <source>
        <dbReference type="SAM" id="MobiDB-lite"/>
    </source>
</evidence>
<accession>A0A367KWK7</accession>
<dbReference type="STRING" id="4846.A0A367KWK7"/>
<dbReference type="GO" id="GO:0003677">
    <property type="term" value="F:DNA binding"/>
    <property type="evidence" value="ECO:0007669"/>
    <property type="project" value="InterPro"/>
</dbReference>
<organism evidence="4 5">
    <name type="scientific">Rhizopus stolonifer</name>
    <name type="common">Rhizopus nigricans</name>
    <dbReference type="NCBI Taxonomy" id="4846"/>
    <lineage>
        <taxon>Eukaryota</taxon>
        <taxon>Fungi</taxon>
        <taxon>Fungi incertae sedis</taxon>
        <taxon>Mucoromycota</taxon>
        <taxon>Mucoromycotina</taxon>
        <taxon>Mucoromycetes</taxon>
        <taxon>Mucorales</taxon>
        <taxon>Mucorineae</taxon>
        <taxon>Rhizopodaceae</taxon>
        <taxon>Rhizopus</taxon>
    </lineage>
</organism>
<feature type="compositionally biased region" description="Basic and acidic residues" evidence="2">
    <location>
        <begin position="193"/>
        <end position="205"/>
    </location>
</feature>
<dbReference type="Proteomes" id="UP000253551">
    <property type="component" value="Unassembled WGS sequence"/>
</dbReference>
<gene>
    <name evidence="4" type="ORF">CU098_013347</name>
</gene>
<dbReference type="AlphaFoldDB" id="A0A367KWK7"/>
<dbReference type="EMBL" id="PJQM01000123">
    <property type="protein sequence ID" value="RCI06588.1"/>
    <property type="molecule type" value="Genomic_DNA"/>
</dbReference>
<evidence type="ECO:0000313" key="5">
    <source>
        <dbReference type="Proteomes" id="UP000253551"/>
    </source>
</evidence>
<dbReference type="GO" id="GO:0008270">
    <property type="term" value="F:zinc ion binding"/>
    <property type="evidence" value="ECO:0007669"/>
    <property type="project" value="InterPro"/>
</dbReference>